<feature type="compositionally biased region" description="Polar residues" evidence="12">
    <location>
        <begin position="47"/>
        <end position="56"/>
    </location>
</feature>
<evidence type="ECO:0000256" key="4">
    <source>
        <dbReference type="ARBA" id="ARBA00022692"/>
    </source>
</evidence>
<evidence type="ECO:0000256" key="1">
    <source>
        <dbReference type="ARBA" id="ARBA00004448"/>
    </source>
</evidence>
<organism evidence="13 14">
    <name type="scientific">Papilio xuthus</name>
    <name type="common">Asian swallowtail butterfly</name>
    <dbReference type="NCBI Taxonomy" id="66420"/>
    <lineage>
        <taxon>Eukaryota</taxon>
        <taxon>Metazoa</taxon>
        <taxon>Ecdysozoa</taxon>
        <taxon>Arthropoda</taxon>
        <taxon>Hexapoda</taxon>
        <taxon>Insecta</taxon>
        <taxon>Pterygota</taxon>
        <taxon>Neoptera</taxon>
        <taxon>Endopterygota</taxon>
        <taxon>Lepidoptera</taxon>
        <taxon>Glossata</taxon>
        <taxon>Ditrysia</taxon>
        <taxon>Papilionoidea</taxon>
        <taxon>Papilionidae</taxon>
        <taxon>Papilioninae</taxon>
        <taxon>Papilio</taxon>
    </lineage>
</organism>
<proteinExistence type="inferred from homology"/>
<dbReference type="InterPro" id="IPR023395">
    <property type="entry name" value="MCP_dom_sf"/>
</dbReference>
<feature type="region of interest" description="Disordered" evidence="12">
    <location>
        <begin position="35"/>
        <end position="86"/>
    </location>
</feature>
<dbReference type="Pfam" id="PF00153">
    <property type="entry name" value="Mito_carr"/>
    <property type="match status" value="1"/>
</dbReference>
<reference evidence="13 14" key="1">
    <citation type="journal article" date="2015" name="Nat. Commun.">
        <title>Outbred genome sequencing and CRISPR/Cas9 gene editing in butterflies.</title>
        <authorList>
            <person name="Li X."/>
            <person name="Fan D."/>
            <person name="Zhang W."/>
            <person name="Liu G."/>
            <person name="Zhang L."/>
            <person name="Zhao L."/>
            <person name="Fang X."/>
            <person name="Chen L."/>
            <person name="Dong Y."/>
            <person name="Chen Y."/>
            <person name="Ding Y."/>
            <person name="Zhao R."/>
            <person name="Feng M."/>
            <person name="Zhu Y."/>
            <person name="Feng Y."/>
            <person name="Jiang X."/>
            <person name="Zhu D."/>
            <person name="Xiang H."/>
            <person name="Feng X."/>
            <person name="Li S."/>
            <person name="Wang J."/>
            <person name="Zhang G."/>
            <person name="Kronforst M.R."/>
            <person name="Wang W."/>
        </authorList>
    </citation>
    <scope>NUCLEOTIDE SEQUENCE [LARGE SCALE GENOMIC DNA]</scope>
    <source>
        <strain evidence="13">Ya'a_city_454_Px</strain>
        <tissue evidence="13">Whole body</tissue>
    </source>
</reference>
<evidence type="ECO:0000256" key="11">
    <source>
        <dbReference type="RuleBase" id="RU000488"/>
    </source>
</evidence>
<comment type="subcellular location">
    <subcellularLocation>
        <location evidence="1">Mitochondrion inner membrane</location>
        <topology evidence="1">Multi-pass membrane protein</topology>
    </subcellularLocation>
</comment>
<keyword evidence="3 11" id="KW-0813">Transport</keyword>
<evidence type="ECO:0000313" key="13">
    <source>
        <dbReference type="EMBL" id="KPJ02365.1"/>
    </source>
</evidence>
<evidence type="ECO:0000256" key="8">
    <source>
        <dbReference type="ARBA" id="ARBA00023128"/>
    </source>
</evidence>
<dbReference type="AlphaFoldDB" id="A0A194QBJ6"/>
<evidence type="ECO:0000256" key="3">
    <source>
        <dbReference type="ARBA" id="ARBA00022448"/>
    </source>
</evidence>
<keyword evidence="5" id="KW-0677">Repeat</keyword>
<protein>
    <submittedName>
        <fullName evidence="13">Solute carrier family 25 member 36</fullName>
    </submittedName>
</protein>
<dbReference type="EMBL" id="KQ459249">
    <property type="protein sequence ID" value="KPJ02365.1"/>
    <property type="molecule type" value="Genomic_DNA"/>
</dbReference>
<sequence>MSQRDTAIHLVAGGLAGTAGAVVTCPLEVVKTRLQSSKGVGIPQPPSHSGTASTRKVCSKIPKHQGGGKRPRKKMGALCRGLGGDL</sequence>
<accession>A0A194QBJ6</accession>
<dbReference type="Gene3D" id="1.50.40.10">
    <property type="entry name" value="Mitochondrial carrier domain"/>
    <property type="match status" value="1"/>
</dbReference>
<feature type="repeat" description="Solcar" evidence="10">
    <location>
        <begin position="4"/>
        <end position="86"/>
    </location>
</feature>
<dbReference type="PANTHER" id="PTHR45829">
    <property type="entry name" value="MITOCHONDRIAL CARRIER PROTEIN RIM2"/>
    <property type="match status" value="1"/>
</dbReference>
<feature type="compositionally biased region" description="Basic residues" evidence="12">
    <location>
        <begin position="57"/>
        <end position="75"/>
    </location>
</feature>
<gene>
    <name evidence="13" type="ORF">RR46_08162</name>
</gene>
<keyword evidence="4 10" id="KW-0812">Transmembrane</keyword>
<name>A0A194QBJ6_PAPXU</name>
<comment type="similarity">
    <text evidence="2 11">Belongs to the mitochondrial carrier (TC 2.A.29) family.</text>
</comment>
<keyword evidence="14" id="KW-1185">Reference proteome</keyword>
<evidence type="ECO:0000256" key="5">
    <source>
        <dbReference type="ARBA" id="ARBA00022737"/>
    </source>
</evidence>
<dbReference type="InterPro" id="IPR018108">
    <property type="entry name" value="MCP_transmembrane"/>
</dbReference>
<keyword evidence="9 10" id="KW-0472">Membrane</keyword>
<dbReference type="InterPro" id="IPR049562">
    <property type="entry name" value="SLC25A33/36-like"/>
</dbReference>
<evidence type="ECO:0000256" key="7">
    <source>
        <dbReference type="ARBA" id="ARBA00022989"/>
    </source>
</evidence>
<evidence type="ECO:0000256" key="10">
    <source>
        <dbReference type="PROSITE-ProRule" id="PRU00282"/>
    </source>
</evidence>
<keyword evidence="7" id="KW-1133">Transmembrane helix</keyword>
<dbReference type="GO" id="GO:0005743">
    <property type="term" value="C:mitochondrial inner membrane"/>
    <property type="evidence" value="ECO:0007669"/>
    <property type="project" value="UniProtKB-SubCell"/>
</dbReference>
<evidence type="ECO:0000256" key="12">
    <source>
        <dbReference type="SAM" id="MobiDB-lite"/>
    </source>
</evidence>
<evidence type="ECO:0000256" key="9">
    <source>
        <dbReference type="ARBA" id="ARBA00023136"/>
    </source>
</evidence>
<evidence type="ECO:0000313" key="14">
    <source>
        <dbReference type="Proteomes" id="UP000053268"/>
    </source>
</evidence>
<dbReference type="STRING" id="66420.A0A194QBJ6"/>
<keyword evidence="6" id="KW-0999">Mitochondrion inner membrane</keyword>
<dbReference type="SUPFAM" id="SSF103506">
    <property type="entry name" value="Mitochondrial carrier"/>
    <property type="match status" value="1"/>
</dbReference>
<keyword evidence="8" id="KW-0496">Mitochondrion</keyword>
<evidence type="ECO:0000256" key="6">
    <source>
        <dbReference type="ARBA" id="ARBA00022792"/>
    </source>
</evidence>
<dbReference type="GO" id="GO:1990519">
    <property type="term" value="P:pyrimidine nucleotide import into mitochondrion"/>
    <property type="evidence" value="ECO:0007669"/>
    <property type="project" value="TreeGrafter"/>
</dbReference>
<dbReference type="PANTHER" id="PTHR45829:SF4">
    <property type="entry name" value="MITOCHONDRIAL CARRIER PROTEIN RIM2"/>
    <property type="match status" value="1"/>
</dbReference>
<dbReference type="PROSITE" id="PS50920">
    <property type="entry name" value="SOLCAR"/>
    <property type="match status" value="1"/>
</dbReference>
<evidence type="ECO:0000256" key="2">
    <source>
        <dbReference type="ARBA" id="ARBA00006375"/>
    </source>
</evidence>
<dbReference type="GO" id="GO:0015218">
    <property type="term" value="F:pyrimidine nucleotide transmembrane transporter activity"/>
    <property type="evidence" value="ECO:0007669"/>
    <property type="project" value="InterPro"/>
</dbReference>
<dbReference type="Proteomes" id="UP000053268">
    <property type="component" value="Unassembled WGS sequence"/>
</dbReference>